<dbReference type="EMBL" id="JBHSAX010000013">
    <property type="protein sequence ID" value="MFC3962749.1"/>
    <property type="molecule type" value="Genomic_DNA"/>
</dbReference>
<organism evidence="2 3">
    <name type="scientific">Nocardia jiangsuensis</name>
    <dbReference type="NCBI Taxonomy" id="1691563"/>
    <lineage>
        <taxon>Bacteria</taxon>
        <taxon>Bacillati</taxon>
        <taxon>Actinomycetota</taxon>
        <taxon>Actinomycetes</taxon>
        <taxon>Mycobacteriales</taxon>
        <taxon>Nocardiaceae</taxon>
        <taxon>Nocardia</taxon>
    </lineage>
</organism>
<reference evidence="3" key="1">
    <citation type="journal article" date="2019" name="Int. J. Syst. Evol. Microbiol.">
        <title>The Global Catalogue of Microorganisms (GCM) 10K type strain sequencing project: providing services to taxonomists for standard genome sequencing and annotation.</title>
        <authorList>
            <consortium name="The Broad Institute Genomics Platform"/>
            <consortium name="The Broad Institute Genome Sequencing Center for Infectious Disease"/>
            <person name="Wu L."/>
            <person name="Ma J."/>
        </authorList>
    </citation>
    <scope>NUCLEOTIDE SEQUENCE [LARGE SCALE GENOMIC DNA]</scope>
    <source>
        <strain evidence="3">CGMCC 4.7330</strain>
    </source>
</reference>
<evidence type="ECO:0000313" key="3">
    <source>
        <dbReference type="Proteomes" id="UP001595696"/>
    </source>
</evidence>
<dbReference type="PRINTS" id="PR00411">
    <property type="entry name" value="PNDRDTASEI"/>
</dbReference>
<keyword evidence="1" id="KW-0560">Oxidoreductase</keyword>
<accession>A0ABV8DSY1</accession>
<comment type="caution">
    <text evidence="2">The sequence shown here is derived from an EMBL/GenBank/DDBJ whole genome shotgun (WGS) entry which is preliminary data.</text>
</comment>
<dbReference type="RefSeq" id="WP_378612512.1">
    <property type="nucleotide sequence ID" value="NZ_JBHSAX010000013.1"/>
</dbReference>
<dbReference type="Gene3D" id="3.50.50.60">
    <property type="entry name" value="FAD/NAD(P)-binding domain"/>
    <property type="match status" value="1"/>
</dbReference>
<dbReference type="Proteomes" id="UP001595696">
    <property type="component" value="Unassembled WGS sequence"/>
</dbReference>
<protein>
    <submittedName>
        <fullName evidence="2">NAD(P)-binding domain-containing protein</fullName>
    </submittedName>
</protein>
<dbReference type="Pfam" id="PF13738">
    <property type="entry name" value="Pyr_redox_3"/>
    <property type="match status" value="1"/>
</dbReference>
<proteinExistence type="predicted"/>
<dbReference type="InterPro" id="IPR036188">
    <property type="entry name" value="FAD/NAD-bd_sf"/>
</dbReference>
<dbReference type="PANTHER" id="PTHR43539:SF78">
    <property type="entry name" value="FLAVIN-CONTAINING MONOOXYGENASE"/>
    <property type="match status" value="1"/>
</dbReference>
<sequence>MPATTAVVVGAGHNGLAISRHLAARSIDHVVLERGRVAHSWRTQRWDSLRLLTPNWMTRLPGHAYDGDDPDGYLSAAEVADFVTGYAAASTAPVRTETTVTAVRATDDGFTVATDRGDWRARSVVLAAGATVSPVPALAAALPDGIESLAALDYRNPGQLPDGGVLVVGGAASGVQIAEEIHRSGRPVTLATGEHVRVPRRYRDRDILWWLDEIGLLDERWDRIDDIVRARNLASFQLVGGGRTVDFNALQEQGIRLVGKLAGIRDGRAQFSGSLRNVVTLADLKLNRLLDSIDAHAGGAGERPDPTRVPDSPLLLDLTSGEIRSVVWATGIEPDHSWLEVPAFDPRGRLRHHGGVVDWPGLYVTGLPVLRRRRSTYIDGSGADAAELTAHLAEHLGGADPHPRPVEAS</sequence>
<keyword evidence="3" id="KW-1185">Reference proteome</keyword>
<dbReference type="SUPFAM" id="SSF51905">
    <property type="entry name" value="FAD/NAD(P)-binding domain"/>
    <property type="match status" value="1"/>
</dbReference>
<name>A0ABV8DSY1_9NOCA</name>
<dbReference type="PRINTS" id="PR00368">
    <property type="entry name" value="FADPNR"/>
</dbReference>
<dbReference type="PANTHER" id="PTHR43539">
    <property type="entry name" value="FLAVIN-BINDING MONOOXYGENASE-LIKE PROTEIN (AFU_ORTHOLOGUE AFUA_4G09220)"/>
    <property type="match status" value="1"/>
</dbReference>
<gene>
    <name evidence="2" type="ORF">ACFO0B_12210</name>
</gene>
<dbReference type="InterPro" id="IPR050982">
    <property type="entry name" value="Auxin_biosynth/cation_transpt"/>
</dbReference>
<evidence type="ECO:0000256" key="1">
    <source>
        <dbReference type="ARBA" id="ARBA00023002"/>
    </source>
</evidence>
<evidence type="ECO:0000313" key="2">
    <source>
        <dbReference type="EMBL" id="MFC3962749.1"/>
    </source>
</evidence>